<dbReference type="AlphaFoldDB" id="A0A2Z2KXY1"/>
<keyword evidence="2" id="KW-0808">Transferase</keyword>
<dbReference type="InterPro" id="IPR001173">
    <property type="entry name" value="Glyco_trans_2-like"/>
</dbReference>
<sequence>MQGLSVVICTRNRVQDLTRCIHSIAAQNLETAGDPDIEVIIIDDGEIPEQVLGEYEALIHKQGHSFMYYRKNTDRGLWLSRVKAVQLASREIILFLDDDVEIPGHYLASLLQTYRDYPDCAGVGGVAIGMSNSFLGTLRCLASFQQSFSSGKLSLSGQAGSMYNWHKAKRTFKTEFQHGCNMSFRRAAIQHLAPVPWLKSYSVGEDILMSRIASQSGPLYINPELKLLHHESPASRDNLEDVAYTRVLNHVHLLKDKKSGPLGYLALLWTTQYLILRERPRKNEAAISGYRRGMKEIFNKQTAQ</sequence>
<evidence type="ECO:0000313" key="3">
    <source>
        <dbReference type="Proteomes" id="UP000249890"/>
    </source>
</evidence>
<dbReference type="InterPro" id="IPR050834">
    <property type="entry name" value="Glycosyltransf_2"/>
</dbReference>
<dbReference type="CDD" id="cd00761">
    <property type="entry name" value="Glyco_tranf_GTA_type"/>
    <property type="match status" value="1"/>
</dbReference>
<feature type="domain" description="Glycosyltransferase 2-like" evidence="1">
    <location>
        <begin position="5"/>
        <end position="191"/>
    </location>
</feature>
<evidence type="ECO:0000259" key="1">
    <source>
        <dbReference type="Pfam" id="PF00535"/>
    </source>
</evidence>
<dbReference type="Proteomes" id="UP000249890">
    <property type="component" value="Chromosome"/>
</dbReference>
<protein>
    <submittedName>
        <fullName evidence="2">Glycosyl transferase</fullName>
    </submittedName>
</protein>
<organism evidence="2 3">
    <name type="scientific">Paenibacillus donghaensis</name>
    <dbReference type="NCBI Taxonomy" id="414771"/>
    <lineage>
        <taxon>Bacteria</taxon>
        <taxon>Bacillati</taxon>
        <taxon>Bacillota</taxon>
        <taxon>Bacilli</taxon>
        <taxon>Bacillales</taxon>
        <taxon>Paenibacillaceae</taxon>
        <taxon>Paenibacillus</taxon>
    </lineage>
</organism>
<name>A0A2Z2KXY1_9BACL</name>
<dbReference type="OrthoDB" id="140893at2"/>
<dbReference type="Gene3D" id="3.90.550.10">
    <property type="entry name" value="Spore Coat Polysaccharide Biosynthesis Protein SpsA, Chain A"/>
    <property type="match status" value="1"/>
</dbReference>
<dbReference type="EMBL" id="CP021780">
    <property type="protein sequence ID" value="ASA25198.1"/>
    <property type="molecule type" value="Genomic_DNA"/>
</dbReference>
<dbReference type="KEGG" id="pdh:B9T62_33380"/>
<dbReference type="PANTHER" id="PTHR43685">
    <property type="entry name" value="GLYCOSYLTRANSFERASE"/>
    <property type="match status" value="1"/>
</dbReference>
<dbReference type="GO" id="GO:0016740">
    <property type="term" value="F:transferase activity"/>
    <property type="evidence" value="ECO:0007669"/>
    <property type="project" value="UniProtKB-KW"/>
</dbReference>
<proteinExistence type="predicted"/>
<keyword evidence="3" id="KW-1185">Reference proteome</keyword>
<dbReference type="InterPro" id="IPR029044">
    <property type="entry name" value="Nucleotide-diphossugar_trans"/>
</dbReference>
<reference evidence="2 3" key="1">
    <citation type="submission" date="2017-06" db="EMBL/GenBank/DDBJ databases">
        <title>Complete genome sequence of Paenibacillus donghaensis KCTC 13049T isolated from East Sea sediment, South Korea.</title>
        <authorList>
            <person name="Jung B.K."/>
            <person name="Hong S.-J."/>
            <person name="Shin J.-H."/>
        </authorList>
    </citation>
    <scope>NUCLEOTIDE SEQUENCE [LARGE SCALE GENOMIC DNA]</scope>
    <source>
        <strain evidence="2 3">KCTC 13049</strain>
    </source>
</reference>
<dbReference type="Pfam" id="PF00535">
    <property type="entry name" value="Glycos_transf_2"/>
    <property type="match status" value="1"/>
</dbReference>
<dbReference type="SUPFAM" id="SSF53448">
    <property type="entry name" value="Nucleotide-diphospho-sugar transferases"/>
    <property type="match status" value="1"/>
</dbReference>
<accession>A0A2Z2KXY1</accession>
<dbReference type="RefSeq" id="WP_087919163.1">
    <property type="nucleotide sequence ID" value="NZ_CP021780.1"/>
</dbReference>
<evidence type="ECO:0000313" key="2">
    <source>
        <dbReference type="EMBL" id="ASA25198.1"/>
    </source>
</evidence>
<dbReference type="PANTHER" id="PTHR43685:SF2">
    <property type="entry name" value="GLYCOSYLTRANSFERASE 2-LIKE DOMAIN-CONTAINING PROTEIN"/>
    <property type="match status" value="1"/>
</dbReference>
<gene>
    <name evidence="2" type="ORF">B9T62_33380</name>
</gene>